<evidence type="ECO:0000256" key="4">
    <source>
        <dbReference type="ARBA" id="ARBA00023015"/>
    </source>
</evidence>
<evidence type="ECO:0000259" key="11">
    <source>
        <dbReference type="PROSITE" id="PS51507"/>
    </source>
</evidence>
<evidence type="ECO:0000313" key="12">
    <source>
        <dbReference type="EMBL" id="CAL1604128.1"/>
    </source>
</evidence>
<keyword evidence="2" id="KW-1017">Isopeptide bond</keyword>
<organism evidence="12 13">
    <name type="scientific">Knipowitschia caucasica</name>
    <name type="common">Caucasian dwarf goby</name>
    <name type="synonym">Pomatoschistus caucasicus</name>
    <dbReference type="NCBI Taxonomy" id="637954"/>
    <lineage>
        <taxon>Eukaryota</taxon>
        <taxon>Metazoa</taxon>
        <taxon>Chordata</taxon>
        <taxon>Craniata</taxon>
        <taxon>Vertebrata</taxon>
        <taxon>Euteleostomi</taxon>
        <taxon>Actinopterygii</taxon>
        <taxon>Neopterygii</taxon>
        <taxon>Teleostei</taxon>
        <taxon>Neoteleostei</taxon>
        <taxon>Acanthomorphata</taxon>
        <taxon>Gobiaria</taxon>
        <taxon>Gobiiformes</taxon>
        <taxon>Gobioidei</taxon>
        <taxon>Gobiidae</taxon>
        <taxon>Gobiinae</taxon>
        <taxon>Knipowitschia</taxon>
    </lineage>
</organism>
<proteinExistence type="predicted"/>
<dbReference type="InterPro" id="IPR036116">
    <property type="entry name" value="FN3_sf"/>
</dbReference>
<keyword evidence="9" id="KW-0812">Transmembrane</keyword>
<dbReference type="EMBL" id="OZ035826">
    <property type="protein sequence ID" value="CAL1604128.1"/>
    <property type="molecule type" value="Genomic_DNA"/>
</dbReference>
<dbReference type="Pfam" id="PF00605">
    <property type="entry name" value="IRF"/>
    <property type="match status" value="1"/>
</dbReference>
<dbReference type="SUPFAM" id="SSF49265">
    <property type="entry name" value="Fibronectin type III"/>
    <property type="match status" value="1"/>
</dbReference>
<dbReference type="PANTHER" id="PTHR11949">
    <property type="entry name" value="INTERFERON REGULATORY FACTOR"/>
    <property type="match status" value="1"/>
</dbReference>
<dbReference type="InterPro" id="IPR036390">
    <property type="entry name" value="WH_DNA-bd_sf"/>
</dbReference>
<protein>
    <submittedName>
        <fullName evidence="12">Uncharacterized protein</fullName>
    </submittedName>
</protein>
<dbReference type="CDD" id="cd00103">
    <property type="entry name" value="IRF"/>
    <property type="match status" value="1"/>
</dbReference>
<dbReference type="GO" id="GO:0000981">
    <property type="term" value="F:DNA-binding transcription factor activity, RNA polymerase II-specific"/>
    <property type="evidence" value="ECO:0007669"/>
    <property type="project" value="TreeGrafter"/>
</dbReference>
<reference evidence="12 13" key="1">
    <citation type="submission" date="2024-04" db="EMBL/GenBank/DDBJ databases">
        <authorList>
            <person name="Waldvogel A.-M."/>
            <person name="Schoenle A."/>
        </authorList>
    </citation>
    <scope>NUCLEOTIDE SEQUENCE [LARGE SCALE GENOMIC DNA]</scope>
</reference>
<feature type="transmembrane region" description="Helical" evidence="9">
    <location>
        <begin position="214"/>
        <end position="238"/>
    </location>
</feature>
<dbReference type="Proteomes" id="UP001497482">
    <property type="component" value="Chromosome 4"/>
</dbReference>
<gene>
    <name evidence="12" type="ORF">KC01_LOCUS31696</name>
</gene>
<dbReference type="SMART" id="SM00348">
    <property type="entry name" value="IRF"/>
    <property type="match status" value="1"/>
</dbReference>
<dbReference type="PANTHER" id="PTHR11949:SF50">
    <property type="entry name" value="INTERFERON REGULATORY FACTOR"/>
    <property type="match status" value="1"/>
</dbReference>
<evidence type="ECO:0000313" key="13">
    <source>
        <dbReference type="Proteomes" id="UP001497482"/>
    </source>
</evidence>
<dbReference type="InterPro" id="IPR036388">
    <property type="entry name" value="WH-like_DNA-bd_sf"/>
</dbReference>
<keyword evidence="7" id="KW-0804">Transcription</keyword>
<keyword evidence="8" id="KW-0539">Nucleus</keyword>
<dbReference type="InterPro" id="IPR001346">
    <property type="entry name" value="Interferon_reg_fact_DNA-bd_dom"/>
</dbReference>
<accession>A0AAV2LTY4</accession>
<name>A0AAV2LTY4_KNICA</name>
<keyword evidence="4" id="KW-0805">Transcription regulation</keyword>
<evidence type="ECO:0000256" key="6">
    <source>
        <dbReference type="ARBA" id="ARBA00023159"/>
    </source>
</evidence>
<dbReference type="InterPro" id="IPR013783">
    <property type="entry name" value="Ig-like_fold"/>
</dbReference>
<keyword evidence="3" id="KW-0832">Ubl conjugation</keyword>
<dbReference type="PRINTS" id="PR00267">
    <property type="entry name" value="INTFRNREGFCT"/>
</dbReference>
<dbReference type="CDD" id="cd00063">
    <property type="entry name" value="FN3"/>
    <property type="match status" value="1"/>
</dbReference>
<evidence type="ECO:0000256" key="1">
    <source>
        <dbReference type="ARBA" id="ARBA00004123"/>
    </source>
</evidence>
<keyword evidence="9" id="KW-0472">Membrane</keyword>
<keyword evidence="6" id="KW-0010">Activator</keyword>
<dbReference type="GO" id="GO:0005634">
    <property type="term" value="C:nucleus"/>
    <property type="evidence" value="ECO:0007669"/>
    <property type="project" value="UniProtKB-SubCell"/>
</dbReference>
<feature type="domain" description="IRF tryptophan pentad repeat" evidence="11">
    <location>
        <begin position="405"/>
        <end position="512"/>
    </location>
</feature>
<dbReference type="SUPFAM" id="SSF46785">
    <property type="entry name" value="Winged helix' DNA-binding domain"/>
    <property type="match status" value="1"/>
</dbReference>
<sequence>MLYFILVIEWTILIGTSGFNLDCTHDYVTTMACSSNGQNCTGLRMTLKYKSWKKTCAFETCVKGCCCQITNMFGNDNVPLLIAGNTFLANVYKDGQSVHSQNVSVYETIKPNTPTIISVSKSNAFYQIKWRSNNERAVREELRAVLTYHKKGDKLKHHSPVSLGTIEDMSHFELPGDLEPSTTYVFSVRTTRFNVSSDSSEEVEFTTDLSQNSVFLAVIISLGVVAVIVSTLSFSCFVRLKGKLWDKVVKFDEPKLLDIKPNKKEVLEPESLNVDSLSVEPVVSNNSMMWSKESLADSSGRSTQTSGLSSACSVDYANTEPAEPVDSEACVLQRLKESLLMFTPTTNSVQSEEPKQHTDIAPAFTPSLAFDNGSYEALQSPNAIVGWQENWDSGKLERNMQHHGRLRLRAWLEEQIHSGKYPGVRWLDQAAQIFQIPWKHAARQGWSIDRDATLFRSWAIHTGRYEPGNKPDPKTWKANFRCALNSLSDILELREHSKKKGTNAYRVYQMMPSKKKLKWKKGLRKNNDRCASQAWQPANIKSTPDPTQKDIFSSSASHVVSTEINDEQEQKEAVIKLMDNLNNSDSWSQTWEPKTSSVRSLENHWHWSAEDFPPPMESYNDIFPNYIKELSDWSFNNHTVTE</sequence>
<evidence type="ECO:0000256" key="9">
    <source>
        <dbReference type="SAM" id="Phobius"/>
    </source>
</evidence>
<dbReference type="AlphaFoldDB" id="A0AAV2LTY4"/>
<dbReference type="InterPro" id="IPR003961">
    <property type="entry name" value="FN3_dom"/>
</dbReference>
<dbReference type="InterPro" id="IPR019817">
    <property type="entry name" value="Interferon_reg_fac_CS"/>
</dbReference>
<dbReference type="Gene3D" id="1.10.10.10">
    <property type="entry name" value="Winged helix-like DNA-binding domain superfamily/Winged helix DNA-binding domain"/>
    <property type="match status" value="1"/>
</dbReference>
<dbReference type="GO" id="GO:0000978">
    <property type="term" value="F:RNA polymerase II cis-regulatory region sequence-specific DNA binding"/>
    <property type="evidence" value="ECO:0007669"/>
    <property type="project" value="TreeGrafter"/>
</dbReference>
<evidence type="ECO:0000259" key="10">
    <source>
        <dbReference type="PROSITE" id="PS50853"/>
    </source>
</evidence>
<dbReference type="PROSITE" id="PS50853">
    <property type="entry name" value="FN3"/>
    <property type="match status" value="1"/>
</dbReference>
<keyword evidence="5" id="KW-0238">DNA-binding</keyword>
<dbReference type="PROSITE" id="PS00601">
    <property type="entry name" value="IRF_1"/>
    <property type="match status" value="1"/>
</dbReference>
<dbReference type="Gene3D" id="2.60.40.10">
    <property type="entry name" value="Immunoglobulins"/>
    <property type="match status" value="1"/>
</dbReference>
<comment type="subcellular location">
    <subcellularLocation>
        <location evidence="1">Nucleus</location>
    </subcellularLocation>
</comment>
<evidence type="ECO:0000256" key="3">
    <source>
        <dbReference type="ARBA" id="ARBA00022843"/>
    </source>
</evidence>
<dbReference type="GO" id="GO:0002376">
    <property type="term" value="P:immune system process"/>
    <property type="evidence" value="ECO:0007669"/>
    <property type="project" value="TreeGrafter"/>
</dbReference>
<evidence type="ECO:0000256" key="2">
    <source>
        <dbReference type="ARBA" id="ARBA00022499"/>
    </source>
</evidence>
<dbReference type="PROSITE" id="PS51507">
    <property type="entry name" value="IRF_2"/>
    <property type="match status" value="1"/>
</dbReference>
<dbReference type="FunFam" id="1.10.10.10:FF:000065">
    <property type="entry name" value="Interferon regulatory factor"/>
    <property type="match status" value="1"/>
</dbReference>
<keyword evidence="13" id="KW-1185">Reference proteome</keyword>
<evidence type="ECO:0000256" key="8">
    <source>
        <dbReference type="ARBA" id="ARBA00023242"/>
    </source>
</evidence>
<feature type="domain" description="Fibronectin type-III" evidence="10">
    <location>
        <begin position="110"/>
        <end position="210"/>
    </location>
</feature>
<keyword evidence="9" id="KW-1133">Transmembrane helix</keyword>
<evidence type="ECO:0000256" key="5">
    <source>
        <dbReference type="ARBA" id="ARBA00023125"/>
    </source>
</evidence>
<evidence type="ECO:0000256" key="7">
    <source>
        <dbReference type="ARBA" id="ARBA00023163"/>
    </source>
</evidence>